<feature type="region of interest" description="Disordered" evidence="8">
    <location>
        <begin position="1489"/>
        <end position="1512"/>
    </location>
</feature>
<dbReference type="GO" id="GO:0006355">
    <property type="term" value="P:regulation of DNA-templated transcription"/>
    <property type="evidence" value="ECO:0007669"/>
    <property type="project" value="InterPro"/>
</dbReference>
<dbReference type="SMART" id="SM00065">
    <property type="entry name" value="GAF"/>
    <property type="match status" value="1"/>
</dbReference>
<dbReference type="CDD" id="cd00009">
    <property type="entry name" value="AAA"/>
    <property type="match status" value="1"/>
</dbReference>
<dbReference type="PROSITE" id="PS00675">
    <property type="entry name" value="SIGMA54_INTERACT_1"/>
    <property type="match status" value="1"/>
</dbReference>
<dbReference type="InterPro" id="IPR058031">
    <property type="entry name" value="AAA_lid_NorR"/>
</dbReference>
<dbReference type="Proteomes" id="UP000034883">
    <property type="component" value="Chromosome"/>
</dbReference>
<evidence type="ECO:0000256" key="7">
    <source>
        <dbReference type="SAM" id="Coils"/>
    </source>
</evidence>
<dbReference type="Gene3D" id="3.40.50.300">
    <property type="entry name" value="P-loop containing nucleotide triphosphate hydrolases"/>
    <property type="match status" value="2"/>
</dbReference>
<keyword evidence="12" id="KW-1185">Reference proteome</keyword>
<keyword evidence="4" id="KW-0238">DNA-binding</keyword>
<dbReference type="InterPro" id="IPR009057">
    <property type="entry name" value="Homeodomain-like_sf"/>
</dbReference>
<dbReference type="GO" id="GO:0004672">
    <property type="term" value="F:protein kinase activity"/>
    <property type="evidence" value="ECO:0007669"/>
    <property type="project" value="InterPro"/>
</dbReference>
<keyword evidence="5" id="KW-0010">Activator</keyword>
<feature type="domain" description="Protein kinase" evidence="9">
    <location>
        <begin position="12"/>
        <end position="239"/>
    </location>
</feature>
<dbReference type="Gene3D" id="1.10.8.60">
    <property type="match status" value="1"/>
</dbReference>
<dbReference type="SUPFAM" id="SSF48452">
    <property type="entry name" value="TPR-like"/>
    <property type="match status" value="2"/>
</dbReference>
<keyword evidence="3" id="KW-0805">Transcription regulation</keyword>
<dbReference type="STRING" id="927083.DB32_000224"/>
<proteinExistence type="predicted"/>
<dbReference type="GO" id="GO:0043565">
    <property type="term" value="F:sequence-specific DNA binding"/>
    <property type="evidence" value="ECO:0007669"/>
    <property type="project" value="InterPro"/>
</dbReference>
<dbReference type="Pfam" id="PF00069">
    <property type="entry name" value="Pkinase"/>
    <property type="match status" value="1"/>
</dbReference>
<dbReference type="KEGG" id="samy:DB32_000224"/>
<dbReference type="InterPro" id="IPR025943">
    <property type="entry name" value="Sigma_54_int_dom_ATP-bd_2"/>
</dbReference>
<dbReference type="InterPro" id="IPR000719">
    <property type="entry name" value="Prot_kinase_dom"/>
</dbReference>
<evidence type="ECO:0000256" key="8">
    <source>
        <dbReference type="SAM" id="MobiDB-lite"/>
    </source>
</evidence>
<dbReference type="InterPro" id="IPR003018">
    <property type="entry name" value="GAF"/>
</dbReference>
<sequence length="1562" mass="165392">MVSPGVVIASRFRVVAPLGQGGQGRVVRALDLARGREVALKIVAAHALDAVVAELEVATRLVHPSLARIADVGRTRVGDREIAWIASELIEGVSLARFAVGARWASMERAIVSALEGLAALHGAGLRHGDARAENVLVAADGRAVWVDLGLAGALGSALRGATPGLVAPELVRGARDVDGRGDLYALASAVRALLPALADPVPYAARAVIDALAHDDPARRPDAAEALAKLGARAHAVDTWPSALVGRDAELDTLDALVARVSEGAAGARVVRIVGPSGSGRTALLSRFRWRCGLRAEIVEPIAGALGDAIARAAGREGAVRGVADALAAIDRASGRGRACVIVIDDADRLAADARSLLDAITRALDPRGPLAIAIATSEGDGLALAPLGAREVGSWLGSRLEPDAIDALTRASDGLPGRIVAILDALRGAHVDRAAIAESARRIARSGVPLDASTAERASAMSIAAAGGLLDDGEADALGLDAARIAALVARGWARRERASTRLVVPAEDVLASARPAERRAAFLALAATAARDPSPQRAIVERARRLAEAGELEEASALLLGHPDAPWDRERAAIVARASGRADVLLVLARIEERTGRPDLALGTIARALRTRPDAAMRAKAREAAASAYLRRGDGARALRVLARAAGRDGRHADLVARASIQVGRYDEARRIAEDALRLDALDDTTRAELLEDVGVAAGYLGDRVVAERALAEAEPMRRHDDPRARVRVASYRAIHAYRAGELEAAAARYREALAIAEEHALDDQLASAALNLGTTEHQRGELGGAREAYERALRLAHALGRVRTHAVALFDRAQLLADAGASARAEIEASAALDAARSGGLDAMVACCLELRGTLALGRGDLDEAARLAGEAIAIADRVGATRERAELAILEAEIALARGALDEATSHVERARQSAADARDLVAKSCATAARIELARERPERALGAAEEGLAALGASGARDVEAELAALAARAAEGAGAPATARPFRERARAIWERAALTLPASERAAFWAAPKRRELGAIERAVTAASARERWLERLLAVNARLTSSLRATDVLEVAMDAAIELTGGERGFVLLADREGGELRVAAARHVDRRRVDRAWLEWSRSIAERVIASGEPILSAEATEDARFAEQRSVRALGLRSVLAVPIRGRGGALGALYLDHRFARGSFAEGGVGILVAFADQVAIALENARLHEELAARTRELERERRRIASSLDEKGREIERLEDTIRTMRGAGPDARYEELGLIGRSEAIRALLARVDRVAPAGLPVLITGESGTGKELVARALHRFGPTPEGPMISINCAALPATLLESELFGHARGAFTGADRDRVGLFVRASGGTLFLDEIGELPLALQAKLLRALQEREVRPLGASRSVAFSARVIAATHRDLRADVAAQRFREDLFYRLAVVEVAVPPLRERLEDLPLLAAHVIARLARETRREPAPRPTPAALRALSRHAWPGNVRELENVLASAMVQSEGPRIDARDLALDGGRTTAPSSRRVSRRDVDDREAARVASALEASGFNVSEVCRTLGIPRTTLYRKLKRWGIEPGPRPLR</sequence>
<dbReference type="PANTHER" id="PTHR32071:SF117">
    <property type="entry name" value="PTS-DEPENDENT DIHYDROXYACETONE KINASE OPERON REGULATORY PROTEIN-RELATED"/>
    <property type="match status" value="1"/>
</dbReference>
<dbReference type="Pfam" id="PF13191">
    <property type="entry name" value="AAA_16"/>
    <property type="match status" value="1"/>
</dbReference>
<dbReference type="PROSITE" id="PS50011">
    <property type="entry name" value="PROTEIN_KINASE_DOM"/>
    <property type="match status" value="1"/>
</dbReference>
<evidence type="ECO:0000256" key="1">
    <source>
        <dbReference type="ARBA" id="ARBA00022741"/>
    </source>
</evidence>
<evidence type="ECO:0000259" key="9">
    <source>
        <dbReference type="PROSITE" id="PS50011"/>
    </source>
</evidence>
<dbReference type="Pfam" id="PF25601">
    <property type="entry name" value="AAA_lid_14"/>
    <property type="match status" value="1"/>
</dbReference>
<keyword evidence="1" id="KW-0547">Nucleotide-binding</keyword>
<dbReference type="Gene3D" id="1.25.40.10">
    <property type="entry name" value="Tetratricopeptide repeat domain"/>
    <property type="match status" value="2"/>
</dbReference>
<dbReference type="InterPro" id="IPR041617">
    <property type="entry name" value="TPR_MalT"/>
</dbReference>
<accession>A0A0F6VYS5</accession>
<reference evidence="11 12" key="1">
    <citation type="submission" date="2015-03" db="EMBL/GenBank/DDBJ databases">
        <title>Genome assembly of Sandaracinus amylolyticus DSM 53668.</title>
        <authorList>
            <person name="Sharma G."/>
            <person name="Subramanian S."/>
        </authorList>
    </citation>
    <scope>NUCLEOTIDE SEQUENCE [LARGE SCALE GENOMIC DNA]</scope>
    <source>
        <strain evidence="11 12">DSM 53668</strain>
    </source>
</reference>
<feature type="domain" description="Sigma-54 factor interaction" evidence="10">
    <location>
        <begin position="1250"/>
        <end position="1480"/>
    </location>
</feature>
<dbReference type="SUPFAM" id="SSF56112">
    <property type="entry name" value="Protein kinase-like (PK-like)"/>
    <property type="match status" value="1"/>
</dbReference>
<dbReference type="SUPFAM" id="SSF52540">
    <property type="entry name" value="P-loop containing nucleoside triphosphate hydrolases"/>
    <property type="match status" value="2"/>
</dbReference>
<protein>
    <submittedName>
        <fullName evidence="11">Two component, sigma54 specific, transcriptional regulator, Fis family</fullName>
    </submittedName>
</protein>
<dbReference type="Pfam" id="PF02954">
    <property type="entry name" value="HTH_8"/>
    <property type="match status" value="1"/>
</dbReference>
<dbReference type="EMBL" id="CP011125">
    <property type="protein sequence ID" value="AKF03075.1"/>
    <property type="molecule type" value="Genomic_DNA"/>
</dbReference>
<dbReference type="SUPFAM" id="SSF55781">
    <property type="entry name" value="GAF domain-like"/>
    <property type="match status" value="1"/>
</dbReference>
<dbReference type="PROSITE" id="PS50045">
    <property type="entry name" value="SIGMA54_INTERACT_4"/>
    <property type="match status" value="1"/>
</dbReference>
<evidence type="ECO:0000256" key="2">
    <source>
        <dbReference type="ARBA" id="ARBA00022840"/>
    </source>
</evidence>
<dbReference type="Gene3D" id="3.30.450.40">
    <property type="match status" value="1"/>
</dbReference>
<dbReference type="SUPFAM" id="SSF46689">
    <property type="entry name" value="Homeodomain-like"/>
    <property type="match status" value="1"/>
</dbReference>
<dbReference type="Gene3D" id="1.10.510.10">
    <property type="entry name" value="Transferase(Phosphotransferase) domain 1"/>
    <property type="match status" value="1"/>
</dbReference>
<evidence type="ECO:0000256" key="3">
    <source>
        <dbReference type="ARBA" id="ARBA00023015"/>
    </source>
</evidence>
<evidence type="ECO:0000256" key="4">
    <source>
        <dbReference type="ARBA" id="ARBA00023125"/>
    </source>
</evidence>
<dbReference type="InterPro" id="IPR019734">
    <property type="entry name" value="TPR_rpt"/>
</dbReference>
<dbReference type="InterPro" id="IPR027417">
    <property type="entry name" value="P-loop_NTPase"/>
</dbReference>
<dbReference type="Pfam" id="PF17874">
    <property type="entry name" value="TPR_MalT"/>
    <property type="match status" value="1"/>
</dbReference>
<dbReference type="InterPro" id="IPR002197">
    <property type="entry name" value="HTH_Fis"/>
</dbReference>
<dbReference type="SMART" id="SM00028">
    <property type="entry name" value="TPR"/>
    <property type="match status" value="5"/>
</dbReference>
<evidence type="ECO:0000256" key="5">
    <source>
        <dbReference type="ARBA" id="ARBA00023159"/>
    </source>
</evidence>
<dbReference type="InterPro" id="IPR011009">
    <property type="entry name" value="Kinase-like_dom_sf"/>
</dbReference>
<dbReference type="Pfam" id="PF00158">
    <property type="entry name" value="Sigma54_activat"/>
    <property type="match status" value="1"/>
</dbReference>
<keyword evidence="2" id="KW-0067">ATP-binding</keyword>
<dbReference type="FunFam" id="3.40.50.300:FF:000006">
    <property type="entry name" value="DNA-binding transcriptional regulator NtrC"/>
    <property type="match status" value="1"/>
</dbReference>
<feature type="coiled-coil region" evidence="7">
    <location>
        <begin position="1194"/>
        <end position="1239"/>
    </location>
</feature>
<dbReference type="PRINTS" id="PR01590">
    <property type="entry name" value="HTHFIS"/>
</dbReference>
<keyword evidence="7" id="KW-0175">Coiled coil</keyword>
<dbReference type="SMART" id="SM00220">
    <property type="entry name" value="S_TKc"/>
    <property type="match status" value="1"/>
</dbReference>
<dbReference type="SMART" id="SM00382">
    <property type="entry name" value="AAA"/>
    <property type="match status" value="2"/>
</dbReference>
<dbReference type="GO" id="GO:0005524">
    <property type="term" value="F:ATP binding"/>
    <property type="evidence" value="ECO:0007669"/>
    <property type="project" value="UniProtKB-KW"/>
</dbReference>
<dbReference type="PANTHER" id="PTHR32071">
    <property type="entry name" value="TRANSCRIPTIONAL REGULATORY PROTEIN"/>
    <property type="match status" value="1"/>
</dbReference>
<gene>
    <name evidence="11" type="ORF">DB32_000224</name>
</gene>
<dbReference type="PROSITE" id="PS00676">
    <property type="entry name" value="SIGMA54_INTERACT_2"/>
    <property type="match status" value="1"/>
</dbReference>
<dbReference type="InterPro" id="IPR025662">
    <property type="entry name" value="Sigma_54_int_dom_ATP-bd_1"/>
</dbReference>
<dbReference type="Gene3D" id="3.30.200.20">
    <property type="entry name" value="Phosphorylase Kinase, domain 1"/>
    <property type="match status" value="1"/>
</dbReference>
<evidence type="ECO:0000256" key="6">
    <source>
        <dbReference type="ARBA" id="ARBA00023163"/>
    </source>
</evidence>
<dbReference type="InterPro" id="IPR041664">
    <property type="entry name" value="AAA_16"/>
</dbReference>
<evidence type="ECO:0000313" key="12">
    <source>
        <dbReference type="Proteomes" id="UP000034883"/>
    </source>
</evidence>
<dbReference type="Gene3D" id="1.10.10.60">
    <property type="entry name" value="Homeodomain-like"/>
    <property type="match status" value="1"/>
</dbReference>
<evidence type="ECO:0000313" key="11">
    <source>
        <dbReference type="EMBL" id="AKF03075.1"/>
    </source>
</evidence>
<keyword evidence="6" id="KW-0804">Transcription</keyword>
<dbReference type="InterPro" id="IPR011990">
    <property type="entry name" value="TPR-like_helical_dom_sf"/>
</dbReference>
<dbReference type="InterPro" id="IPR002078">
    <property type="entry name" value="Sigma_54_int"/>
</dbReference>
<dbReference type="Pfam" id="PF01590">
    <property type="entry name" value="GAF"/>
    <property type="match status" value="1"/>
</dbReference>
<organism evidence="11 12">
    <name type="scientific">Sandaracinus amylolyticus</name>
    <dbReference type="NCBI Taxonomy" id="927083"/>
    <lineage>
        <taxon>Bacteria</taxon>
        <taxon>Pseudomonadati</taxon>
        <taxon>Myxococcota</taxon>
        <taxon>Polyangia</taxon>
        <taxon>Polyangiales</taxon>
        <taxon>Sandaracinaceae</taxon>
        <taxon>Sandaracinus</taxon>
    </lineage>
</organism>
<dbReference type="PROSITE" id="PS00688">
    <property type="entry name" value="SIGMA54_INTERACT_3"/>
    <property type="match status" value="1"/>
</dbReference>
<name>A0A0F6VYS5_9BACT</name>
<dbReference type="InterPro" id="IPR025944">
    <property type="entry name" value="Sigma_54_int_dom_CS"/>
</dbReference>
<evidence type="ECO:0000259" key="10">
    <source>
        <dbReference type="PROSITE" id="PS50045"/>
    </source>
</evidence>
<dbReference type="InterPro" id="IPR003593">
    <property type="entry name" value="AAA+_ATPase"/>
</dbReference>
<dbReference type="InterPro" id="IPR029016">
    <property type="entry name" value="GAF-like_dom_sf"/>
</dbReference>